<accession>A0ABT7PA09</accession>
<dbReference type="InterPro" id="IPR029063">
    <property type="entry name" value="SAM-dependent_MTases_sf"/>
</dbReference>
<dbReference type="RefSeq" id="WP_225336933.1">
    <property type="nucleotide sequence ID" value="NZ_CP012885.2"/>
</dbReference>
<evidence type="ECO:0000313" key="3">
    <source>
        <dbReference type="EMBL" id="MDM3930127.1"/>
    </source>
</evidence>
<dbReference type="GO" id="GO:0008168">
    <property type="term" value="F:methyltransferase activity"/>
    <property type="evidence" value="ECO:0007669"/>
    <property type="project" value="UniProtKB-KW"/>
</dbReference>
<evidence type="ECO:0000256" key="1">
    <source>
        <dbReference type="ARBA" id="ARBA00022603"/>
    </source>
</evidence>
<keyword evidence="1 3" id="KW-0489">Methyltransferase</keyword>
<sequence length="224" mass="24649">MMKGVAMGLAQRLFVNHQHGDSSGWLLNHPRYYELFSGLWLLGRRSRFWDRLVVLSGAQPGEHVLDVGCGTGYFTRRIARAVGLGGTVVGIDPAQRMLDHARQHSPANCSYQRAGAEDLPFADESFDRVVSSLAFHHLPLDRRSDAMREMFRVLRPGGCLFIADIPPSSGGLLHRVAAVFSAHAREQDSVHQLSDLIADAGFAITGSGDRPPLHYIIAQRVQIG</sequence>
<keyword evidence="3" id="KW-0808">Transferase</keyword>
<dbReference type="CDD" id="cd02440">
    <property type="entry name" value="AdoMet_MTases"/>
    <property type="match status" value="1"/>
</dbReference>
<proteinExistence type="predicted"/>
<dbReference type="PANTHER" id="PTHR42912:SF93">
    <property type="entry name" value="N6-ADENOSINE-METHYLTRANSFERASE TMT1A"/>
    <property type="match status" value="1"/>
</dbReference>
<dbReference type="EC" id="2.1.-.-" evidence="3"/>
<reference evidence="3" key="1">
    <citation type="submission" date="2023-06" db="EMBL/GenBank/DDBJ databases">
        <title>Itaconate inhibition of nontuberculous mycobacteria.</title>
        <authorList>
            <person name="Breen P."/>
            <person name="Zimbric M."/>
            <person name="Caverly L."/>
        </authorList>
    </citation>
    <scope>NUCLEOTIDE SEQUENCE</scope>
    <source>
        <strain evidence="3">FLAC1071</strain>
    </source>
</reference>
<evidence type="ECO:0000259" key="2">
    <source>
        <dbReference type="Pfam" id="PF13649"/>
    </source>
</evidence>
<dbReference type="Pfam" id="PF13649">
    <property type="entry name" value="Methyltransf_25"/>
    <property type="match status" value="1"/>
</dbReference>
<dbReference type="InterPro" id="IPR041698">
    <property type="entry name" value="Methyltransf_25"/>
</dbReference>
<dbReference type="PANTHER" id="PTHR42912">
    <property type="entry name" value="METHYLTRANSFERASE"/>
    <property type="match status" value="1"/>
</dbReference>
<name>A0ABT7PA09_MYCIT</name>
<keyword evidence="4" id="KW-1185">Reference proteome</keyword>
<gene>
    <name evidence="3" type="ORF">QRB35_29730</name>
</gene>
<dbReference type="InterPro" id="IPR050508">
    <property type="entry name" value="Methyltransf_Superfamily"/>
</dbReference>
<reference evidence="3" key="2">
    <citation type="submission" date="2023-06" db="EMBL/GenBank/DDBJ databases">
        <authorList>
            <person name="Spilker T."/>
        </authorList>
    </citation>
    <scope>NUCLEOTIDE SEQUENCE</scope>
    <source>
        <strain evidence="3">FLAC1071</strain>
    </source>
</reference>
<dbReference type="Proteomes" id="UP001529272">
    <property type="component" value="Unassembled WGS sequence"/>
</dbReference>
<feature type="domain" description="Methyltransferase" evidence="2">
    <location>
        <begin position="64"/>
        <end position="158"/>
    </location>
</feature>
<evidence type="ECO:0000313" key="4">
    <source>
        <dbReference type="Proteomes" id="UP001529272"/>
    </source>
</evidence>
<comment type="caution">
    <text evidence="3">The sequence shown here is derived from an EMBL/GenBank/DDBJ whole genome shotgun (WGS) entry which is preliminary data.</text>
</comment>
<organism evidence="3 4">
    <name type="scientific">Mycobacterium intracellulare subsp. chimaera</name>
    <dbReference type="NCBI Taxonomy" id="222805"/>
    <lineage>
        <taxon>Bacteria</taxon>
        <taxon>Bacillati</taxon>
        <taxon>Actinomycetota</taxon>
        <taxon>Actinomycetes</taxon>
        <taxon>Mycobacteriales</taxon>
        <taxon>Mycobacteriaceae</taxon>
        <taxon>Mycobacterium</taxon>
        <taxon>Mycobacterium avium complex (MAC)</taxon>
    </lineage>
</organism>
<dbReference type="Gene3D" id="3.40.50.150">
    <property type="entry name" value="Vaccinia Virus protein VP39"/>
    <property type="match status" value="1"/>
</dbReference>
<dbReference type="EMBL" id="JASZZX010000062">
    <property type="protein sequence ID" value="MDM3930127.1"/>
    <property type="molecule type" value="Genomic_DNA"/>
</dbReference>
<protein>
    <submittedName>
        <fullName evidence="3">Class I SAM-dependent methyltransferase</fullName>
        <ecNumber evidence="3">2.1.-.-</ecNumber>
    </submittedName>
</protein>
<dbReference type="GO" id="GO:0032259">
    <property type="term" value="P:methylation"/>
    <property type="evidence" value="ECO:0007669"/>
    <property type="project" value="UniProtKB-KW"/>
</dbReference>
<dbReference type="SUPFAM" id="SSF53335">
    <property type="entry name" value="S-adenosyl-L-methionine-dependent methyltransferases"/>
    <property type="match status" value="1"/>
</dbReference>